<feature type="compositionally biased region" description="Polar residues" evidence="4">
    <location>
        <begin position="1"/>
        <end position="14"/>
    </location>
</feature>
<keyword evidence="1 3" id="KW-0238">DNA-binding</keyword>
<dbReference type="STRING" id="1220926.S2JRJ3"/>
<evidence type="ECO:0000256" key="3">
    <source>
        <dbReference type="PROSITE-ProRule" id="PRU00089"/>
    </source>
</evidence>
<feature type="region of interest" description="Disordered" evidence="4">
    <location>
        <begin position="242"/>
        <end position="371"/>
    </location>
</feature>
<dbReference type="SMART" id="SM00339">
    <property type="entry name" value="FH"/>
    <property type="match status" value="1"/>
</dbReference>
<feature type="DNA-binding region" description="Fork-head" evidence="3">
    <location>
        <begin position="88"/>
        <end position="190"/>
    </location>
</feature>
<dbReference type="InterPro" id="IPR036390">
    <property type="entry name" value="WH_DNA-bd_sf"/>
</dbReference>
<dbReference type="Proteomes" id="UP000014254">
    <property type="component" value="Unassembled WGS sequence"/>
</dbReference>
<dbReference type="InterPro" id="IPR001766">
    <property type="entry name" value="Fork_head_dom"/>
</dbReference>
<dbReference type="PROSITE" id="PS00657">
    <property type="entry name" value="FORK_HEAD_1"/>
    <property type="match status" value="1"/>
</dbReference>
<reference evidence="7" key="1">
    <citation type="submission" date="2013-05" db="EMBL/GenBank/DDBJ databases">
        <title>The Genome sequence of Mucor circinelloides f. circinelloides 1006PhL.</title>
        <authorList>
            <consortium name="The Broad Institute Genomics Platform"/>
            <person name="Cuomo C."/>
            <person name="Earl A."/>
            <person name="Findley K."/>
            <person name="Lee S.C."/>
            <person name="Walker B."/>
            <person name="Young S."/>
            <person name="Zeng Q."/>
            <person name="Gargeya S."/>
            <person name="Fitzgerald M."/>
            <person name="Haas B."/>
            <person name="Abouelleil A."/>
            <person name="Allen A.W."/>
            <person name="Alvarado L."/>
            <person name="Arachchi H.M."/>
            <person name="Berlin A.M."/>
            <person name="Chapman S.B."/>
            <person name="Gainer-Dewar J."/>
            <person name="Goldberg J."/>
            <person name="Griggs A."/>
            <person name="Gujja S."/>
            <person name="Hansen M."/>
            <person name="Howarth C."/>
            <person name="Imamovic A."/>
            <person name="Ireland A."/>
            <person name="Larimer J."/>
            <person name="McCowan C."/>
            <person name="Murphy C."/>
            <person name="Pearson M."/>
            <person name="Poon T.W."/>
            <person name="Priest M."/>
            <person name="Roberts A."/>
            <person name="Saif S."/>
            <person name="Shea T."/>
            <person name="Sisk P."/>
            <person name="Sykes S."/>
            <person name="Wortman J."/>
            <person name="Nusbaum C."/>
            <person name="Birren B."/>
        </authorList>
    </citation>
    <scope>NUCLEOTIDE SEQUENCE [LARGE SCALE GENOMIC DNA]</scope>
    <source>
        <strain evidence="7">1006PhL</strain>
    </source>
</reference>
<dbReference type="OrthoDB" id="5954824at2759"/>
<dbReference type="OMA" id="HTREIKF"/>
<comment type="subcellular location">
    <subcellularLocation>
        <location evidence="3">Nucleus</location>
    </subcellularLocation>
</comment>
<dbReference type="GO" id="GO:0000981">
    <property type="term" value="F:DNA-binding transcription factor activity, RNA polymerase II-specific"/>
    <property type="evidence" value="ECO:0007669"/>
    <property type="project" value="TreeGrafter"/>
</dbReference>
<dbReference type="EMBL" id="KE123899">
    <property type="protein sequence ID" value="EPB92614.1"/>
    <property type="molecule type" value="Genomic_DNA"/>
</dbReference>
<feature type="compositionally biased region" description="Low complexity" evidence="4">
    <location>
        <begin position="249"/>
        <end position="267"/>
    </location>
</feature>
<evidence type="ECO:0000256" key="1">
    <source>
        <dbReference type="ARBA" id="ARBA00023125"/>
    </source>
</evidence>
<dbReference type="PROSITE" id="PS50039">
    <property type="entry name" value="FORK_HEAD_3"/>
    <property type="match status" value="1"/>
</dbReference>
<evidence type="ECO:0000256" key="2">
    <source>
        <dbReference type="ARBA" id="ARBA00023242"/>
    </source>
</evidence>
<dbReference type="SUPFAM" id="SSF46785">
    <property type="entry name" value="Winged helix' DNA-binding domain"/>
    <property type="match status" value="1"/>
</dbReference>
<evidence type="ECO:0000259" key="5">
    <source>
        <dbReference type="PROSITE" id="PS50039"/>
    </source>
</evidence>
<dbReference type="Pfam" id="PF00250">
    <property type="entry name" value="Forkhead"/>
    <property type="match status" value="1"/>
</dbReference>
<feature type="compositionally biased region" description="Low complexity" evidence="4">
    <location>
        <begin position="27"/>
        <end position="36"/>
    </location>
</feature>
<dbReference type="AlphaFoldDB" id="S2JRJ3"/>
<proteinExistence type="predicted"/>
<dbReference type="GO" id="GO:0005634">
    <property type="term" value="C:nucleus"/>
    <property type="evidence" value="ECO:0007669"/>
    <property type="project" value="UniProtKB-SubCell"/>
</dbReference>
<name>S2JRJ3_MUCC1</name>
<dbReference type="InterPro" id="IPR030456">
    <property type="entry name" value="TF_fork_head_CS_2"/>
</dbReference>
<dbReference type="PROSITE" id="PS00658">
    <property type="entry name" value="FORK_HEAD_2"/>
    <property type="match status" value="1"/>
</dbReference>
<dbReference type="FunFam" id="1.10.10.10:FF:000135">
    <property type="entry name" value="forkhead box protein G1"/>
    <property type="match status" value="1"/>
</dbReference>
<evidence type="ECO:0000313" key="7">
    <source>
        <dbReference type="Proteomes" id="UP000014254"/>
    </source>
</evidence>
<dbReference type="VEuPathDB" id="FungiDB:HMPREF1544_00627"/>
<feature type="domain" description="Fork-head" evidence="5">
    <location>
        <begin position="88"/>
        <end position="190"/>
    </location>
</feature>
<dbReference type="eggNOG" id="KOG2294">
    <property type="taxonomic scope" value="Eukaryota"/>
</dbReference>
<gene>
    <name evidence="6" type="ORF">HMPREF1544_00627</name>
</gene>
<organism evidence="6 7">
    <name type="scientific">Mucor circinelloides f. circinelloides (strain 1006PhL)</name>
    <name type="common">Mucormycosis agent</name>
    <name type="synonym">Calyptromyces circinelloides</name>
    <dbReference type="NCBI Taxonomy" id="1220926"/>
    <lineage>
        <taxon>Eukaryota</taxon>
        <taxon>Fungi</taxon>
        <taxon>Fungi incertae sedis</taxon>
        <taxon>Mucoromycota</taxon>
        <taxon>Mucoromycotina</taxon>
        <taxon>Mucoromycetes</taxon>
        <taxon>Mucorales</taxon>
        <taxon>Mucorineae</taxon>
        <taxon>Mucoraceae</taxon>
        <taxon>Mucor</taxon>
    </lineage>
</organism>
<accession>S2JRJ3</accession>
<dbReference type="GO" id="GO:0000978">
    <property type="term" value="F:RNA polymerase II cis-regulatory region sequence-specific DNA binding"/>
    <property type="evidence" value="ECO:0007669"/>
    <property type="project" value="TreeGrafter"/>
</dbReference>
<dbReference type="InterPro" id="IPR018122">
    <property type="entry name" value="TF_fork_head_CS_1"/>
</dbReference>
<dbReference type="PANTHER" id="PTHR11829">
    <property type="entry name" value="FORKHEAD BOX PROTEIN"/>
    <property type="match status" value="1"/>
</dbReference>
<dbReference type="InterPro" id="IPR036388">
    <property type="entry name" value="WH-like_DNA-bd_sf"/>
</dbReference>
<feature type="region of interest" description="Disordered" evidence="4">
    <location>
        <begin position="1"/>
        <end position="36"/>
    </location>
</feature>
<dbReference type="PANTHER" id="PTHR11829:SF343">
    <property type="entry name" value="FORK-HEAD DOMAIN-CONTAINING PROTEIN"/>
    <property type="match status" value="1"/>
</dbReference>
<protein>
    <recommendedName>
        <fullName evidence="5">Fork-head domain-containing protein</fullName>
    </recommendedName>
</protein>
<dbReference type="InterPro" id="IPR050211">
    <property type="entry name" value="FOX_domain-containing"/>
</dbReference>
<dbReference type="Gene3D" id="1.10.10.10">
    <property type="entry name" value="Winged helix-like DNA-binding domain superfamily/Winged helix DNA-binding domain"/>
    <property type="match status" value="1"/>
</dbReference>
<dbReference type="CDD" id="cd00059">
    <property type="entry name" value="FH_FOX"/>
    <property type="match status" value="1"/>
</dbReference>
<dbReference type="PRINTS" id="PR00053">
    <property type="entry name" value="FORKHEAD"/>
</dbReference>
<sequence length="561" mass="63889">MSNKKQLQQMSQFSIIRESPGDKHLTNNNNNKKSNYNNHTREIKFKYEEPIGIRPEDDDDLETCPARTRASWPHQIIPWWKPTDRFEKPPYSYATLIAHAILTSKNGRLTLSDIYKWISEAYPYYKRGQKGWQNSIRHNLSLNRKWFVKEDRRPTQAHPGKGGYWTLRLNTEKIFVDNLSQTGGHSRRHHDMGMYTSLSTRHYRNINSENGASGSGEEMMNLDDLSMDNLCPNIHITRPEDYEAKKNKSATAAAASTTSTDATANASQSVSAPRIRNMTAQEKKNKATTKQVPKTDPKNFIIRFNPLDPVNKRRKSTDPQRPPPKAGKRRNPVEPGSSTAEDDDEDSAVDMGSYADDTHTSKKRKSTTTITTSSIDTITASPYALSYPAESYNNLTRPADLIGSIPLLPEQPQPQPLQQEGDAFWMYDKDPNQMLLTAEYPMLFDVEAQNILDGLQVPQQVVTQHPDMKTIDLQSFSLEKNLHFSSNTFNTESFSDPNSNWYVPDLASYNLDQYVDFEGTTTTATDLLMEDDPVTMNTYWPTDANSCYFNMPFTPSSTKYE</sequence>
<evidence type="ECO:0000313" key="6">
    <source>
        <dbReference type="EMBL" id="EPB92614.1"/>
    </source>
</evidence>
<keyword evidence="7" id="KW-1185">Reference proteome</keyword>
<keyword evidence="2 3" id="KW-0539">Nucleus</keyword>
<dbReference type="InParanoid" id="S2JRJ3"/>
<evidence type="ECO:0000256" key="4">
    <source>
        <dbReference type="SAM" id="MobiDB-lite"/>
    </source>
</evidence>